<comment type="subcellular location">
    <subcellularLocation>
        <location evidence="1 4">Cytoplasm</location>
    </subcellularLocation>
</comment>
<evidence type="ECO:0000256" key="2">
    <source>
        <dbReference type="ARBA" id="ARBA00022490"/>
    </source>
</evidence>
<feature type="modified residue" description="O-(phosphoribosyl dephospho-coenzyme A)serine" evidence="4">
    <location>
        <position position="14"/>
    </location>
</feature>
<reference evidence="5 6" key="1">
    <citation type="submission" date="2024-08" db="EMBL/GenBank/DDBJ databases">
        <title>Clostridium lapicellarii sp. nov., and Clostridium renhuaiense sp. nov., two species isolated from the mud in a fermentation cellar used for producing sauce-flavour Chinese liquors.</title>
        <authorList>
            <person name="Yang F."/>
            <person name="Wang H."/>
            <person name="Chen L.Q."/>
            <person name="Zhou N."/>
            <person name="Lu J.J."/>
            <person name="Pu X.X."/>
            <person name="Wan B."/>
            <person name="Wang L."/>
            <person name="Liu S.J."/>
        </authorList>
    </citation>
    <scope>NUCLEOTIDE SEQUENCE [LARGE SCALE GENOMIC DNA]</scope>
    <source>
        <strain evidence="5 6">MT-113</strain>
    </source>
</reference>
<name>A0ABV4DYI5_9CLOT</name>
<proteinExistence type="inferred from homology"/>
<sequence length="98" mass="10796">MKIKKAAIAGTFESSDITVSIQPNSENEVSIRLKSSVEKQFGDQIKKVILDTLKELDVKSASVGVNDKGALDCVIKARVETAVMRAAEETKFNWKVRN</sequence>
<comment type="subunit">
    <text evidence="4">Oligomer with a subunit composition of (alpha,beta,gamma)6.</text>
</comment>
<comment type="function">
    <text evidence="4">Covalent carrier of the coenzyme of citrate lyase.</text>
</comment>
<evidence type="ECO:0000313" key="5">
    <source>
        <dbReference type="EMBL" id="MEY8763973.1"/>
    </source>
</evidence>
<comment type="caution">
    <text evidence="5">The sequence shown here is derived from an EMBL/GenBank/DDBJ whole genome shotgun (WGS) entry which is preliminary data.</text>
</comment>
<keyword evidence="5" id="KW-0456">Lyase</keyword>
<dbReference type="Pfam" id="PF06857">
    <property type="entry name" value="ACP"/>
    <property type="match status" value="1"/>
</dbReference>
<keyword evidence="2 4" id="KW-0963">Cytoplasm</keyword>
<gene>
    <name evidence="4 5" type="primary">citD</name>
    <name evidence="5" type="ORF">AB8S09_10040</name>
</gene>
<comment type="similarity">
    <text evidence="4">Belongs to the CitD family.</text>
</comment>
<accession>A0ABV4DYI5</accession>
<protein>
    <recommendedName>
        <fullName evidence="4">Citrate lyase acyl carrier protein</fullName>
    </recommendedName>
    <alternativeName>
        <fullName evidence="4">Citrate lyase gamma chain</fullName>
    </alternativeName>
</protein>
<keyword evidence="6" id="KW-1185">Reference proteome</keyword>
<evidence type="ECO:0000256" key="1">
    <source>
        <dbReference type="ARBA" id="ARBA00004496"/>
    </source>
</evidence>
<dbReference type="InterPro" id="IPR023439">
    <property type="entry name" value="Mal_deCO2ase/Cit_lyase_ACP"/>
</dbReference>
<dbReference type="RefSeq" id="WP_369869055.1">
    <property type="nucleotide sequence ID" value="NZ_JBGFFE010000013.1"/>
</dbReference>
<dbReference type="HAMAP" id="MF_00805">
    <property type="entry name" value="CitD"/>
    <property type="match status" value="1"/>
</dbReference>
<dbReference type="InterPro" id="IPR006495">
    <property type="entry name" value="CitD"/>
</dbReference>
<evidence type="ECO:0000313" key="6">
    <source>
        <dbReference type="Proteomes" id="UP001565220"/>
    </source>
</evidence>
<dbReference type="GO" id="GO:0008815">
    <property type="term" value="F:citrate (pro-3S)-lyase activity"/>
    <property type="evidence" value="ECO:0007669"/>
    <property type="project" value="UniProtKB-EC"/>
</dbReference>
<keyword evidence="3 4" id="KW-0597">Phosphoprotein</keyword>
<evidence type="ECO:0000256" key="4">
    <source>
        <dbReference type="HAMAP-Rule" id="MF_00805"/>
    </source>
</evidence>
<dbReference type="Proteomes" id="UP001565220">
    <property type="component" value="Unassembled WGS sequence"/>
</dbReference>
<dbReference type="NCBIfam" id="NF009726">
    <property type="entry name" value="PRK13253.1"/>
    <property type="match status" value="1"/>
</dbReference>
<dbReference type="EMBL" id="JBGFFE010000013">
    <property type="protein sequence ID" value="MEY8763973.1"/>
    <property type="molecule type" value="Genomic_DNA"/>
</dbReference>
<organism evidence="5 6">
    <name type="scientific">Clostridium lapidicellarium</name>
    <dbReference type="NCBI Taxonomy" id="3240931"/>
    <lineage>
        <taxon>Bacteria</taxon>
        <taxon>Bacillati</taxon>
        <taxon>Bacillota</taxon>
        <taxon>Clostridia</taxon>
        <taxon>Eubacteriales</taxon>
        <taxon>Clostridiaceae</taxon>
        <taxon>Clostridium</taxon>
    </lineage>
</organism>
<dbReference type="NCBIfam" id="TIGR01608">
    <property type="entry name" value="citD"/>
    <property type="match status" value="1"/>
</dbReference>
<dbReference type="PIRSF" id="PIRSF002736">
    <property type="entry name" value="Citrt_lyas_gamma"/>
    <property type="match status" value="1"/>
</dbReference>
<evidence type="ECO:0000256" key="3">
    <source>
        <dbReference type="ARBA" id="ARBA00022553"/>
    </source>
</evidence>